<name>A0A819Y698_9BILA</name>
<protein>
    <submittedName>
        <fullName evidence="1">Uncharacterized protein</fullName>
    </submittedName>
</protein>
<dbReference type="EMBL" id="CAJOBF010004656">
    <property type="protein sequence ID" value="CAF4147733.1"/>
    <property type="molecule type" value="Genomic_DNA"/>
</dbReference>
<evidence type="ECO:0000313" key="2">
    <source>
        <dbReference type="Proteomes" id="UP000663842"/>
    </source>
</evidence>
<gene>
    <name evidence="1" type="ORF">UXM345_LOCUS24941</name>
</gene>
<dbReference type="Proteomes" id="UP000663842">
    <property type="component" value="Unassembled WGS sequence"/>
</dbReference>
<comment type="caution">
    <text evidence="1">The sequence shown here is derived from an EMBL/GenBank/DDBJ whole genome shotgun (WGS) entry which is preliminary data.</text>
</comment>
<organism evidence="1 2">
    <name type="scientific">Rotaria magnacalcarata</name>
    <dbReference type="NCBI Taxonomy" id="392030"/>
    <lineage>
        <taxon>Eukaryota</taxon>
        <taxon>Metazoa</taxon>
        <taxon>Spiralia</taxon>
        <taxon>Gnathifera</taxon>
        <taxon>Rotifera</taxon>
        <taxon>Eurotatoria</taxon>
        <taxon>Bdelloidea</taxon>
        <taxon>Philodinida</taxon>
        <taxon>Philodinidae</taxon>
        <taxon>Rotaria</taxon>
    </lineage>
</organism>
<evidence type="ECO:0000313" key="1">
    <source>
        <dbReference type="EMBL" id="CAF4147733.1"/>
    </source>
</evidence>
<dbReference type="AlphaFoldDB" id="A0A819Y698"/>
<proteinExistence type="predicted"/>
<sequence length="182" mass="21140">MRICGSAHINDRSLLGSRDSEFCLVVNDIEMVDSQLNGQTQKGCNNTIWRHIKIANFYNENLPIPTNTLHNCWEFKNEQEINVDDPCSDEFYEYFRQTAKRNSQIYEEVFSTLPSNQVKTFVGVEKYAQRPKLKETDPLTKHEKCKQIKGFIVECPLEFLADAVLMPRWNTSEGMAPILLWT</sequence>
<reference evidence="1" key="1">
    <citation type="submission" date="2021-02" db="EMBL/GenBank/DDBJ databases">
        <authorList>
            <person name="Nowell W R."/>
        </authorList>
    </citation>
    <scope>NUCLEOTIDE SEQUENCE</scope>
</reference>
<accession>A0A819Y698</accession>